<keyword evidence="7" id="KW-1185">Reference proteome</keyword>
<dbReference type="InterPro" id="IPR036259">
    <property type="entry name" value="MFS_trans_sf"/>
</dbReference>
<gene>
    <name evidence="6" type="ORF">N7509_005163</name>
</gene>
<feature type="transmembrane region" description="Helical" evidence="5">
    <location>
        <begin position="367"/>
        <end position="388"/>
    </location>
</feature>
<evidence type="ECO:0000256" key="2">
    <source>
        <dbReference type="ARBA" id="ARBA00022692"/>
    </source>
</evidence>
<dbReference type="InterPro" id="IPR011701">
    <property type="entry name" value="MFS"/>
</dbReference>
<dbReference type="GO" id="GO:0022857">
    <property type="term" value="F:transmembrane transporter activity"/>
    <property type="evidence" value="ECO:0007669"/>
    <property type="project" value="InterPro"/>
</dbReference>
<feature type="transmembrane region" description="Helical" evidence="5">
    <location>
        <begin position="460"/>
        <end position="479"/>
    </location>
</feature>
<keyword evidence="3 5" id="KW-1133">Transmembrane helix</keyword>
<dbReference type="PANTHER" id="PTHR23502">
    <property type="entry name" value="MAJOR FACILITATOR SUPERFAMILY"/>
    <property type="match status" value="1"/>
</dbReference>
<reference evidence="6" key="2">
    <citation type="journal article" date="2023" name="IMA Fungus">
        <title>Comparative genomic study of the Penicillium genus elucidates a diverse pangenome and 15 lateral gene transfer events.</title>
        <authorList>
            <person name="Petersen C."/>
            <person name="Sorensen T."/>
            <person name="Nielsen M.R."/>
            <person name="Sondergaard T.E."/>
            <person name="Sorensen J.L."/>
            <person name="Fitzpatrick D.A."/>
            <person name="Frisvad J.C."/>
            <person name="Nielsen K.L."/>
        </authorList>
    </citation>
    <scope>NUCLEOTIDE SEQUENCE</scope>
    <source>
        <strain evidence="6">IBT 29677</strain>
    </source>
</reference>
<dbReference type="SUPFAM" id="SSF103473">
    <property type="entry name" value="MFS general substrate transporter"/>
    <property type="match status" value="1"/>
</dbReference>
<keyword evidence="4 5" id="KW-0472">Membrane</keyword>
<sequence length="498" mass="55505">MEANAKANASIHHAEFLENQITDPANPGIQDQKAVFLDPESYKAEALKTGADGHIVLIPEPSEDPQDPLNWSFKKRHTMLAIVVACSFLPDYGSVTGAATLAPQAEEYGITPDEVNHSQSGNQFMVGAGGVIAVMLSAYFGRLPVLFWFTLFAFATSAGQAGSIGFTGFFVPRVMNGFFSGVAQGGGLMFIKDLFFLHEQARKINLWQSCVILSPFLGPLLASFMITTVVLFGEETYYDRNIPLSEQPVSQSRWLRLVGIEQWRSRRRRNTLSEAFCRSFKVLIKPIILLTNFYYVCIFAWLVAINATLPIFLSSLYGFWPKQTGFMYFAPAVASIAAYISGHWLHDILARLYIRRNKGNFDPEARLIIVWLAMPFMISGLVIVGFSLQRHYHYMLVALGWGLYTFGMILNSASVNMYVLNSYPEASGEVGMWINFSRTAGGFIISYFQVSWVERVGAEVAFGTQAAICAAVFPIIILLQLRGKQLRSWGGELNFKTD</sequence>
<dbReference type="OrthoDB" id="2533084at2759"/>
<evidence type="ECO:0000256" key="5">
    <source>
        <dbReference type="SAM" id="Phobius"/>
    </source>
</evidence>
<dbReference type="AlphaFoldDB" id="A0A9X0B9T9"/>
<dbReference type="PANTHER" id="PTHR23502:SF187">
    <property type="entry name" value="TRANSPORTER, PUTATIVE (AFU_ORTHOLOGUE AFUA_2G17840)-RELATED"/>
    <property type="match status" value="1"/>
</dbReference>
<dbReference type="Proteomes" id="UP001147747">
    <property type="component" value="Unassembled WGS sequence"/>
</dbReference>
<feature type="transmembrane region" description="Helical" evidence="5">
    <location>
        <begin position="204"/>
        <end position="232"/>
    </location>
</feature>
<evidence type="ECO:0000256" key="4">
    <source>
        <dbReference type="ARBA" id="ARBA00023136"/>
    </source>
</evidence>
<organism evidence="6 7">
    <name type="scientific">Penicillium cosmopolitanum</name>
    <dbReference type="NCBI Taxonomy" id="1131564"/>
    <lineage>
        <taxon>Eukaryota</taxon>
        <taxon>Fungi</taxon>
        <taxon>Dikarya</taxon>
        <taxon>Ascomycota</taxon>
        <taxon>Pezizomycotina</taxon>
        <taxon>Eurotiomycetes</taxon>
        <taxon>Eurotiomycetidae</taxon>
        <taxon>Eurotiales</taxon>
        <taxon>Aspergillaceae</taxon>
        <taxon>Penicillium</taxon>
    </lineage>
</organism>
<dbReference type="GO" id="GO:0005886">
    <property type="term" value="C:plasma membrane"/>
    <property type="evidence" value="ECO:0007669"/>
    <property type="project" value="TreeGrafter"/>
</dbReference>
<dbReference type="Gene3D" id="1.20.1250.20">
    <property type="entry name" value="MFS general substrate transporter like domains"/>
    <property type="match status" value="2"/>
</dbReference>
<feature type="transmembrane region" description="Helical" evidence="5">
    <location>
        <begin position="394"/>
        <end position="418"/>
    </location>
</feature>
<accession>A0A9X0B9T9</accession>
<proteinExistence type="predicted"/>
<reference evidence="6" key="1">
    <citation type="submission" date="2022-12" db="EMBL/GenBank/DDBJ databases">
        <authorList>
            <person name="Petersen C."/>
        </authorList>
    </citation>
    <scope>NUCLEOTIDE SEQUENCE</scope>
    <source>
        <strain evidence="6">IBT 29677</strain>
    </source>
</reference>
<name>A0A9X0B9T9_9EURO</name>
<dbReference type="RefSeq" id="XP_056489102.1">
    <property type="nucleotide sequence ID" value="XM_056629800.1"/>
</dbReference>
<dbReference type="EMBL" id="JAPZBU010000006">
    <property type="protein sequence ID" value="KAJ5397050.1"/>
    <property type="molecule type" value="Genomic_DNA"/>
</dbReference>
<feature type="transmembrane region" description="Helical" evidence="5">
    <location>
        <begin position="430"/>
        <end position="448"/>
    </location>
</feature>
<comment type="caution">
    <text evidence="6">The sequence shown here is derived from an EMBL/GenBank/DDBJ whole genome shotgun (WGS) entry which is preliminary data.</text>
</comment>
<feature type="transmembrane region" description="Helical" evidence="5">
    <location>
        <begin position="326"/>
        <end position="346"/>
    </location>
</feature>
<feature type="transmembrane region" description="Helical" evidence="5">
    <location>
        <begin position="124"/>
        <end position="141"/>
    </location>
</feature>
<evidence type="ECO:0000256" key="1">
    <source>
        <dbReference type="ARBA" id="ARBA00004141"/>
    </source>
</evidence>
<evidence type="ECO:0000256" key="3">
    <source>
        <dbReference type="ARBA" id="ARBA00022989"/>
    </source>
</evidence>
<feature type="transmembrane region" description="Helical" evidence="5">
    <location>
        <begin position="147"/>
        <end position="171"/>
    </location>
</feature>
<dbReference type="Pfam" id="PF07690">
    <property type="entry name" value="MFS_1"/>
    <property type="match status" value="1"/>
</dbReference>
<evidence type="ECO:0000313" key="6">
    <source>
        <dbReference type="EMBL" id="KAJ5397050.1"/>
    </source>
</evidence>
<evidence type="ECO:0000313" key="7">
    <source>
        <dbReference type="Proteomes" id="UP001147747"/>
    </source>
</evidence>
<protein>
    <recommendedName>
        <fullName evidence="8">Major facilitator superfamily (MFS) profile domain-containing protein</fullName>
    </recommendedName>
</protein>
<keyword evidence="2 5" id="KW-0812">Transmembrane</keyword>
<comment type="subcellular location">
    <subcellularLocation>
        <location evidence="1">Membrane</location>
        <topology evidence="1">Multi-pass membrane protein</topology>
    </subcellularLocation>
</comment>
<feature type="transmembrane region" description="Helical" evidence="5">
    <location>
        <begin position="293"/>
        <end position="320"/>
    </location>
</feature>
<evidence type="ECO:0008006" key="8">
    <source>
        <dbReference type="Google" id="ProtNLM"/>
    </source>
</evidence>
<dbReference type="GeneID" id="81368780"/>